<protein>
    <submittedName>
        <fullName evidence="2">Uncharacterized protein</fullName>
    </submittedName>
</protein>
<dbReference type="PRINTS" id="PR01768">
    <property type="entry name" value="TRPVRECEPTOR"/>
</dbReference>
<dbReference type="Proteomes" id="UP001066276">
    <property type="component" value="Chromosome 3_1"/>
</dbReference>
<sequence>MSPLSFSIVDDLPVKNPAYSSTFYYRERKAGIGKPVLVGITPDGKEDYRWCFRVDEVNWTTWNTNLGIINEDPGECDGIKRTLSASVRPSRGKSWRNLVPYVRDLNHRAKAETLQEEVDLNPELSTSEPDDNTAQMAHLAKTV</sequence>
<evidence type="ECO:0000256" key="1">
    <source>
        <dbReference type="SAM" id="MobiDB-lite"/>
    </source>
</evidence>
<name>A0AAV7UA09_PLEWA</name>
<organism evidence="2 3">
    <name type="scientific">Pleurodeles waltl</name>
    <name type="common">Iberian ribbed newt</name>
    <dbReference type="NCBI Taxonomy" id="8319"/>
    <lineage>
        <taxon>Eukaryota</taxon>
        <taxon>Metazoa</taxon>
        <taxon>Chordata</taxon>
        <taxon>Craniata</taxon>
        <taxon>Vertebrata</taxon>
        <taxon>Euteleostomi</taxon>
        <taxon>Amphibia</taxon>
        <taxon>Batrachia</taxon>
        <taxon>Caudata</taxon>
        <taxon>Salamandroidea</taxon>
        <taxon>Salamandridae</taxon>
        <taxon>Pleurodelinae</taxon>
        <taxon>Pleurodeles</taxon>
    </lineage>
</organism>
<feature type="compositionally biased region" description="Polar residues" evidence="1">
    <location>
        <begin position="123"/>
        <end position="135"/>
    </location>
</feature>
<comment type="caution">
    <text evidence="2">The sequence shown here is derived from an EMBL/GenBank/DDBJ whole genome shotgun (WGS) entry which is preliminary data.</text>
</comment>
<dbReference type="GO" id="GO:0005216">
    <property type="term" value="F:monoatomic ion channel activity"/>
    <property type="evidence" value="ECO:0007669"/>
    <property type="project" value="InterPro"/>
</dbReference>
<reference evidence="2" key="1">
    <citation type="journal article" date="2022" name="bioRxiv">
        <title>Sequencing and chromosome-scale assembly of the giantPleurodeles waltlgenome.</title>
        <authorList>
            <person name="Brown T."/>
            <person name="Elewa A."/>
            <person name="Iarovenko S."/>
            <person name="Subramanian E."/>
            <person name="Araus A.J."/>
            <person name="Petzold A."/>
            <person name="Susuki M."/>
            <person name="Suzuki K.-i.T."/>
            <person name="Hayashi T."/>
            <person name="Toyoda A."/>
            <person name="Oliveira C."/>
            <person name="Osipova E."/>
            <person name="Leigh N.D."/>
            <person name="Simon A."/>
            <person name="Yun M.H."/>
        </authorList>
    </citation>
    <scope>NUCLEOTIDE SEQUENCE</scope>
    <source>
        <strain evidence="2">20211129_DDA</strain>
        <tissue evidence="2">Liver</tissue>
    </source>
</reference>
<dbReference type="InterPro" id="IPR008347">
    <property type="entry name" value="TrpV1-4"/>
</dbReference>
<dbReference type="AlphaFoldDB" id="A0AAV7UA09"/>
<proteinExistence type="predicted"/>
<dbReference type="GO" id="GO:0016020">
    <property type="term" value="C:membrane"/>
    <property type="evidence" value="ECO:0007669"/>
    <property type="project" value="InterPro"/>
</dbReference>
<gene>
    <name evidence="2" type="ORF">NDU88_002715</name>
</gene>
<evidence type="ECO:0000313" key="2">
    <source>
        <dbReference type="EMBL" id="KAJ1185929.1"/>
    </source>
</evidence>
<accession>A0AAV7UA09</accession>
<evidence type="ECO:0000313" key="3">
    <source>
        <dbReference type="Proteomes" id="UP001066276"/>
    </source>
</evidence>
<feature type="region of interest" description="Disordered" evidence="1">
    <location>
        <begin position="116"/>
        <end position="143"/>
    </location>
</feature>
<keyword evidence="3" id="KW-1185">Reference proteome</keyword>
<dbReference type="EMBL" id="JANPWB010000005">
    <property type="protein sequence ID" value="KAJ1185929.1"/>
    <property type="molecule type" value="Genomic_DNA"/>
</dbReference>